<organism evidence="4 5">
    <name type="scientific">Celeribacter halophilus</name>
    <dbReference type="NCBI Taxonomy" id="576117"/>
    <lineage>
        <taxon>Bacteria</taxon>
        <taxon>Pseudomonadati</taxon>
        <taxon>Pseudomonadota</taxon>
        <taxon>Alphaproteobacteria</taxon>
        <taxon>Rhodobacterales</taxon>
        <taxon>Roseobacteraceae</taxon>
        <taxon>Celeribacter</taxon>
    </lineage>
</organism>
<keyword evidence="2 4" id="KW-0238">DNA-binding</keyword>
<comment type="similarity">
    <text evidence="1">Belongs to the bacterial histone-like protein family.</text>
</comment>
<sequence length="160" mass="16815">MAKRKSASRKTATSSKTGRTSESATAETARTTPVTAIEKSAPAPKTTVSAIADPAPVDAPEASLVTVVKKKDLIEKVTEASGVKRSEAKKVIEAMLKELGDALQREDELNLPPLGKMSVNRIREGSGAHIIIAKLRRPKAMLGEVTTPASTVDDAAVDEA</sequence>
<dbReference type="OrthoDB" id="7873378at2"/>
<dbReference type="EMBL" id="FORY01000003">
    <property type="protein sequence ID" value="SFJ29764.1"/>
    <property type="molecule type" value="Genomic_DNA"/>
</dbReference>
<dbReference type="SUPFAM" id="SSF47729">
    <property type="entry name" value="IHF-like DNA-binding proteins"/>
    <property type="match status" value="1"/>
</dbReference>
<dbReference type="GO" id="GO:0003677">
    <property type="term" value="F:DNA binding"/>
    <property type="evidence" value="ECO:0007669"/>
    <property type="project" value="UniProtKB-KW"/>
</dbReference>
<feature type="region of interest" description="Disordered" evidence="3">
    <location>
        <begin position="1"/>
        <end position="54"/>
    </location>
</feature>
<dbReference type="InterPro" id="IPR010992">
    <property type="entry name" value="IHF-like_DNA-bd_dom_sf"/>
</dbReference>
<reference evidence="4 5" key="1">
    <citation type="submission" date="2016-10" db="EMBL/GenBank/DDBJ databases">
        <authorList>
            <person name="de Groot N.N."/>
        </authorList>
    </citation>
    <scope>NUCLEOTIDE SEQUENCE [LARGE SCALE GENOMIC DNA]</scope>
    <source>
        <strain evidence="4 5">CGMCC 1.8891</strain>
    </source>
</reference>
<evidence type="ECO:0000313" key="5">
    <source>
        <dbReference type="Proteomes" id="UP000183299"/>
    </source>
</evidence>
<protein>
    <submittedName>
        <fullName evidence="4">DNA-binding protein</fullName>
    </submittedName>
</protein>
<gene>
    <name evidence="4" type="ORF">SAMN04488138_103245</name>
</gene>
<dbReference type="GO" id="GO:0030527">
    <property type="term" value="F:structural constituent of chromatin"/>
    <property type="evidence" value="ECO:0007669"/>
    <property type="project" value="InterPro"/>
</dbReference>
<dbReference type="Pfam" id="PF00216">
    <property type="entry name" value="Bac_DNA_binding"/>
    <property type="match status" value="1"/>
</dbReference>
<dbReference type="AlphaFoldDB" id="A0A1I3Q6A5"/>
<feature type="compositionally biased region" description="Low complexity" evidence="3">
    <location>
        <begin position="9"/>
        <end position="32"/>
    </location>
</feature>
<evidence type="ECO:0000256" key="1">
    <source>
        <dbReference type="ARBA" id="ARBA00010529"/>
    </source>
</evidence>
<evidence type="ECO:0000256" key="2">
    <source>
        <dbReference type="ARBA" id="ARBA00023125"/>
    </source>
</evidence>
<name>A0A1I3Q6A5_9RHOB</name>
<keyword evidence="5" id="KW-1185">Reference proteome</keyword>
<dbReference type="InterPro" id="IPR000119">
    <property type="entry name" value="Hist_DNA-bd"/>
</dbReference>
<proteinExistence type="inferred from homology"/>
<dbReference type="Proteomes" id="UP000183299">
    <property type="component" value="Unassembled WGS sequence"/>
</dbReference>
<evidence type="ECO:0000313" key="4">
    <source>
        <dbReference type="EMBL" id="SFJ29764.1"/>
    </source>
</evidence>
<dbReference type="STRING" id="576117.SAMN04488138_103245"/>
<accession>A0A1I3Q6A5</accession>
<dbReference type="Gene3D" id="4.10.520.10">
    <property type="entry name" value="IHF-like DNA-binding proteins"/>
    <property type="match status" value="1"/>
</dbReference>
<evidence type="ECO:0000256" key="3">
    <source>
        <dbReference type="SAM" id="MobiDB-lite"/>
    </source>
</evidence>